<feature type="domain" description="ZP" evidence="1">
    <location>
        <begin position="1"/>
        <end position="49"/>
    </location>
</feature>
<name>A0A8J2L0U1_9HEXA</name>
<evidence type="ECO:0000313" key="3">
    <source>
        <dbReference type="Proteomes" id="UP000708208"/>
    </source>
</evidence>
<accession>A0A8J2L0U1</accession>
<evidence type="ECO:0000259" key="1">
    <source>
        <dbReference type="PROSITE" id="PS51034"/>
    </source>
</evidence>
<dbReference type="PROSITE" id="PS51034">
    <property type="entry name" value="ZP_2"/>
    <property type="match status" value="1"/>
</dbReference>
<comment type="caution">
    <text evidence="2">The sequence shown here is derived from an EMBL/GenBank/DDBJ whole genome shotgun (WGS) entry which is preliminary data.</text>
</comment>
<dbReference type="InterPro" id="IPR001507">
    <property type="entry name" value="ZP_dom"/>
</dbReference>
<feature type="non-terminal residue" evidence="2">
    <location>
        <position position="1"/>
    </location>
</feature>
<dbReference type="Proteomes" id="UP000708208">
    <property type="component" value="Unassembled WGS sequence"/>
</dbReference>
<protein>
    <recommendedName>
        <fullName evidence="1">ZP domain-containing protein</fullName>
    </recommendedName>
</protein>
<evidence type="ECO:0000313" key="2">
    <source>
        <dbReference type="EMBL" id="CAG7823090.1"/>
    </source>
</evidence>
<keyword evidence="3" id="KW-1185">Reference proteome</keyword>
<gene>
    <name evidence="2" type="ORF">AFUS01_LOCUS33327</name>
</gene>
<reference evidence="2" key="1">
    <citation type="submission" date="2021-06" db="EMBL/GenBank/DDBJ databases">
        <authorList>
            <person name="Hodson N. C."/>
            <person name="Mongue J. A."/>
            <person name="Jaron S. K."/>
        </authorList>
    </citation>
    <scope>NUCLEOTIDE SEQUENCE</scope>
</reference>
<proteinExistence type="predicted"/>
<sequence>MSGGYDARVVNCTAHDGSRTGNDGFRAQQLLDSAGCSVDRGLVPNFRRR</sequence>
<organism evidence="2 3">
    <name type="scientific">Allacma fusca</name>
    <dbReference type="NCBI Taxonomy" id="39272"/>
    <lineage>
        <taxon>Eukaryota</taxon>
        <taxon>Metazoa</taxon>
        <taxon>Ecdysozoa</taxon>
        <taxon>Arthropoda</taxon>
        <taxon>Hexapoda</taxon>
        <taxon>Collembola</taxon>
        <taxon>Symphypleona</taxon>
        <taxon>Sminthuridae</taxon>
        <taxon>Allacma</taxon>
    </lineage>
</organism>
<dbReference type="OrthoDB" id="6351704at2759"/>
<dbReference type="EMBL" id="CAJVCH010528352">
    <property type="protein sequence ID" value="CAG7823090.1"/>
    <property type="molecule type" value="Genomic_DNA"/>
</dbReference>
<dbReference type="AlphaFoldDB" id="A0A8J2L0U1"/>